<keyword evidence="3" id="KW-1185">Reference proteome</keyword>
<sequence length="100" mass="10691">TNCNVKGCDQLQSGCGMERRRATGDRGGAAEPASIDGDPNQSRLHFSLPQRPNRLALSGLVASPSPMTYPISPPIFHLSKTYSTAPPQLFPRIFGHEASG</sequence>
<reference evidence="2 3" key="1">
    <citation type="journal article" date="2023" name="bioRxiv">
        <title>Genome report: Whole genome sequence and annotation of Penstemon davidsonii.</title>
        <authorList>
            <person name="Ostevik K.L."/>
            <person name="Alabady M."/>
            <person name="Zhang M."/>
            <person name="Rausher M.D."/>
        </authorList>
    </citation>
    <scope>NUCLEOTIDE SEQUENCE [LARGE SCALE GENOMIC DNA]</scope>
    <source>
        <strain evidence="2">DNT005</strain>
        <tissue evidence="2">Whole leaf</tissue>
    </source>
</reference>
<name>A0ABR0DIB6_9LAMI</name>
<evidence type="ECO:0000256" key="1">
    <source>
        <dbReference type="SAM" id="MobiDB-lite"/>
    </source>
</evidence>
<protein>
    <submittedName>
        <fullName evidence="2">Uncharacterized protein</fullName>
    </submittedName>
</protein>
<evidence type="ECO:0000313" key="3">
    <source>
        <dbReference type="Proteomes" id="UP001291926"/>
    </source>
</evidence>
<feature type="region of interest" description="Disordered" evidence="1">
    <location>
        <begin position="16"/>
        <end position="49"/>
    </location>
</feature>
<accession>A0ABR0DIB6</accession>
<dbReference type="EMBL" id="JAYDYQ010001088">
    <property type="protein sequence ID" value="KAK4488974.1"/>
    <property type="molecule type" value="Genomic_DNA"/>
</dbReference>
<evidence type="ECO:0000313" key="2">
    <source>
        <dbReference type="EMBL" id="KAK4488974.1"/>
    </source>
</evidence>
<organism evidence="2 3">
    <name type="scientific">Penstemon davidsonii</name>
    <dbReference type="NCBI Taxonomy" id="160366"/>
    <lineage>
        <taxon>Eukaryota</taxon>
        <taxon>Viridiplantae</taxon>
        <taxon>Streptophyta</taxon>
        <taxon>Embryophyta</taxon>
        <taxon>Tracheophyta</taxon>
        <taxon>Spermatophyta</taxon>
        <taxon>Magnoliopsida</taxon>
        <taxon>eudicotyledons</taxon>
        <taxon>Gunneridae</taxon>
        <taxon>Pentapetalae</taxon>
        <taxon>asterids</taxon>
        <taxon>lamiids</taxon>
        <taxon>Lamiales</taxon>
        <taxon>Plantaginaceae</taxon>
        <taxon>Cheloneae</taxon>
        <taxon>Penstemon</taxon>
    </lineage>
</organism>
<feature type="non-terminal residue" evidence="2">
    <location>
        <position position="1"/>
    </location>
</feature>
<dbReference type="Proteomes" id="UP001291926">
    <property type="component" value="Unassembled WGS sequence"/>
</dbReference>
<gene>
    <name evidence="2" type="ORF">RD792_004765</name>
</gene>
<proteinExistence type="predicted"/>
<comment type="caution">
    <text evidence="2">The sequence shown here is derived from an EMBL/GenBank/DDBJ whole genome shotgun (WGS) entry which is preliminary data.</text>
</comment>